<feature type="transmembrane region" description="Helical" evidence="1">
    <location>
        <begin position="126"/>
        <end position="151"/>
    </location>
</feature>
<dbReference type="EMBL" id="JADKYU010000854">
    <property type="protein sequence ID" value="MBF4985807.1"/>
    <property type="molecule type" value="Genomic_DNA"/>
</dbReference>
<evidence type="ECO:0000313" key="3">
    <source>
        <dbReference type="Proteomes" id="UP001194729"/>
    </source>
</evidence>
<organism evidence="2 3">
    <name type="scientific">Nonlabens mediterrranea</name>
    <dbReference type="NCBI Taxonomy" id="1419947"/>
    <lineage>
        <taxon>Bacteria</taxon>
        <taxon>Pseudomonadati</taxon>
        <taxon>Bacteroidota</taxon>
        <taxon>Flavobacteriia</taxon>
        <taxon>Flavobacteriales</taxon>
        <taxon>Flavobacteriaceae</taxon>
        <taxon>Nonlabens</taxon>
    </lineage>
</organism>
<dbReference type="InterPro" id="IPR017850">
    <property type="entry name" value="Alkaline_phosphatase_core_sf"/>
</dbReference>
<feature type="transmembrane region" description="Helical" evidence="1">
    <location>
        <begin position="103"/>
        <end position="119"/>
    </location>
</feature>
<dbReference type="Proteomes" id="UP001194729">
    <property type="component" value="Unassembled WGS sequence"/>
</dbReference>
<keyword evidence="1" id="KW-1133">Transmembrane helix</keyword>
<protein>
    <recommendedName>
        <fullName evidence="4">Sulfatase N-terminal domain-containing protein</fullName>
    </recommendedName>
</protein>
<keyword evidence="1" id="KW-0812">Transmembrane</keyword>
<name>A0ABS0A8V1_9FLAO</name>
<gene>
    <name evidence="2" type="ORF">FNJ87_16240</name>
</gene>
<sequence>MKDKILSYLNNENHYWWTVGLLPGLYAITYLYTNNYTLVNSWTQFFYLVLGFVVLPSIAVIFVGYAIRNRSDRIKNMFYASSLVMITAITLSLVIYLGWRWKALLLLCFFTIIISWFKGHQYKKGVLILIIMCILGILQLAFYLFTSVVFYSSWVEKSTLPDLEFKIKPNVYYIQPDGYANKSSLENHHFHFKNDHFYDEMILKGFLFNHQYRSNYPSTLTSNATLFTGQHHFYDIGKFKNELFNARQIIMGKNPVLETFKNNNYKTTAILQHRYLLLNHPDVYYDRININESELSILPNYKLDKQYFNNLKHAISTADNKPQFYFIEILEPGHITGLKNNDTTIEQERDQYINNLTNINASLKNIVNYINKEDPDGIIIIAADHGGFVGYNYTGESYQNPTVDESLQQGIFGALLTIKAPDNFKSYQENIKSSISLFPTLFSYLAQDSTITQELDDSSYQLIKTGTQRGIYRYYDENGTSVTENIQ</sequence>
<proteinExistence type="predicted"/>
<dbReference type="SUPFAM" id="SSF53649">
    <property type="entry name" value="Alkaline phosphatase-like"/>
    <property type="match status" value="1"/>
</dbReference>
<feature type="transmembrane region" description="Helical" evidence="1">
    <location>
        <begin position="45"/>
        <end position="66"/>
    </location>
</feature>
<comment type="caution">
    <text evidence="2">The sequence shown here is derived from an EMBL/GenBank/DDBJ whole genome shotgun (WGS) entry which is preliminary data.</text>
</comment>
<feature type="transmembrane region" description="Helical" evidence="1">
    <location>
        <begin position="78"/>
        <end position="97"/>
    </location>
</feature>
<dbReference type="Gene3D" id="3.40.720.10">
    <property type="entry name" value="Alkaline Phosphatase, subunit A"/>
    <property type="match status" value="1"/>
</dbReference>
<evidence type="ECO:0000256" key="1">
    <source>
        <dbReference type="SAM" id="Phobius"/>
    </source>
</evidence>
<reference evidence="2 3" key="1">
    <citation type="submission" date="2020-11" db="EMBL/GenBank/DDBJ databases">
        <title>P. mediterranea TC4 genome.</title>
        <authorList>
            <person name="Molmeret M."/>
        </authorList>
    </citation>
    <scope>NUCLEOTIDE SEQUENCE [LARGE SCALE GENOMIC DNA]</scope>
    <source>
        <strain evidence="2 3">TC4</strain>
    </source>
</reference>
<keyword evidence="3" id="KW-1185">Reference proteome</keyword>
<keyword evidence="1" id="KW-0472">Membrane</keyword>
<evidence type="ECO:0008006" key="4">
    <source>
        <dbReference type="Google" id="ProtNLM"/>
    </source>
</evidence>
<evidence type="ECO:0000313" key="2">
    <source>
        <dbReference type="EMBL" id="MBF4985807.1"/>
    </source>
</evidence>
<feature type="transmembrane region" description="Helical" evidence="1">
    <location>
        <begin position="15"/>
        <end position="33"/>
    </location>
</feature>
<accession>A0ABS0A8V1</accession>